<feature type="transmembrane region" description="Helical" evidence="7">
    <location>
        <begin position="135"/>
        <end position="157"/>
    </location>
</feature>
<evidence type="ECO:0000259" key="8">
    <source>
        <dbReference type="PROSITE" id="PS50850"/>
    </source>
</evidence>
<dbReference type="Pfam" id="PF07690">
    <property type="entry name" value="MFS_1"/>
    <property type="match status" value="1"/>
</dbReference>
<dbReference type="OrthoDB" id="9793283at2"/>
<evidence type="ECO:0000256" key="3">
    <source>
        <dbReference type="ARBA" id="ARBA00022448"/>
    </source>
</evidence>
<evidence type="ECO:0000256" key="4">
    <source>
        <dbReference type="ARBA" id="ARBA00022692"/>
    </source>
</evidence>
<feature type="transmembrane region" description="Helical" evidence="7">
    <location>
        <begin position="163"/>
        <end position="183"/>
    </location>
</feature>
<evidence type="ECO:0000313" key="10">
    <source>
        <dbReference type="Proteomes" id="UP000240419"/>
    </source>
</evidence>
<dbReference type="GO" id="GO:0022857">
    <property type="term" value="F:transmembrane transporter activity"/>
    <property type="evidence" value="ECO:0007669"/>
    <property type="project" value="InterPro"/>
</dbReference>
<feature type="transmembrane region" description="Helical" evidence="7">
    <location>
        <begin position="219"/>
        <end position="243"/>
    </location>
</feature>
<dbReference type="PANTHER" id="PTHR23504">
    <property type="entry name" value="MAJOR FACILITATOR SUPERFAMILY DOMAIN-CONTAINING PROTEIN 10"/>
    <property type="match status" value="1"/>
</dbReference>
<feature type="transmembrane region" description="Helical" evidence="7">
    <location>
        <begin position="286"/>
        <end position="304"/>
    </location>
</feature>
<keyword evidence="6 7" id="KW-0472">Membrane</keyword>
<keyword evidence="10" id="KW-1185">Reference proteome</keyword>
<feature type="transmembrane region" description="Helical" evidence="7">
    <location>
        <begin position="340"/>
        <end position="366"/>
    </location>
</feature>
<feature type="transmembrane region" description="Helical" evidence="7">
    <location>
        <begin position="100"/>
        <end position="123"/>
    </location>
</feature>
<dbReference type="SUPFAM" id="SSF103473">
    <property type="entry name" value="MFS general substrate transporter"/>
    <property type="match status" value="1"/>
</dbReference>
<feature type="transmembrane region" description="Helical" evidence="7">
    <location>
        <begin position="12"/>
        <end position="33"/>
    </location>
</feature>
<dbReference type="RefSeq" id="WP_106837963.1">
    <property type="nucleotide sequence ID" value="NZ_JARMEZ010000012.1"/>
</dbReference>
<dbReference type="PROSITE" id="PS50850">
    <property type="entry name" value="MFS"/>
    <property type="match status" value="1"/>
</dbReference>
<dbReference type="CDD" id="cd17325">
    <property type="entry name" value="MFS_MdtG_SLC18_like"/>
    <property type="match status" value="1"/>
</dbReference>
<evidence type="ECO:0000256" key="7">
    <source>
        <dbReference type="SAM" id="Phobius"/>
    </source>
</evidence>
<evidence type="ECO:0000256" key="6">
    <source>
        <dbReference type="ARBA" id="ARBA00023136"/>
    </source>
</evidence>
<dbReference type="InterPro" id="IPR011701">
    <property type="entry name" value="MFS"/>
</dbReference>
<feature type="domain" description="Major facilitator superfamily (MFS) profile" evidence="8">
    <location>
        <begin position="10"/>
        <end position="396"/>
    </location>
</feature>
<accession>A0A2P7VH41</accession>
<dbReference type="Proteomes" id="UP000240419">
    <property type="component" value="Unassembled WGS sequence"/>
</dbReference>
<dbReference type="PROSITE" id="PS00216">
    <property type="entry name" value="SUGAR_TRANSPORT_1"/>
    <property type="match status" value="1"/>
</dbReference>
<protein>
    <submittedName>
        <fullName evidence="9">MFS transporter</fullName>
    </submittedName>
</protein>
<keyword evidence="5 7" id="KW-1133">Transmembrane helix</keyword>
<comment type="subcellular location">
    <subcellularLocation>
        <location evidence="1">Cell membrane</location>
        <topology evidence="1">Multi-pass membrane protein</topology>
    </subcellularLocation>
</comment>
<dbReference type="GO" id="GO:0005886">
    <property type="term" value="C:plasma membrane"/>
    <property type="evidence" value="ECO:0007669"/>
    <property type="project" value="UniProtKB-SubCell"/>
</dbReference>
<dbReference type="InterPro" id="IPR005829">
    <property type="entry name" value="Sugar_transporter_CS"/>
</dbReference>
<dbReference type="PANTHER" id="PTHR23504:SF115">
    <property type="entry name" value="MULTIDRUG RESISTANCE PROTEIN 2"/>
    <property type="match status" value="1"/>
</dbReference>
<organism evidence="9 10">
    <name type="scientific">Brevibacillus fortis</name>
    <dbReference type="NCBI Taxonomy" id="2126352"/>
    <lineage>
        <taxon>Bacteria</taxon>
        <taxon>Bacillati</taxon>
        <taxon>Bacillota</taxon>
        <taxon>Bacilli</taxon>
        <taxon>Bacillales</taxon>
        <taxon>Paenibacillaceae</taxon>
        <taxon>Brevibacillus</taxon>
    </lineage>
</organism>
<feature type="transmembrane region" description="Helical" evidence="7">
    <location>
        <begin position="372"/>
        <end position="391"/>
    </location>
</feature>
<dbReference type="Gene3D" id="1.20.1250.20">
    <property type="entry name" value="MFS general substrate transporter like domains"/>
    <property type="match status" value="1"/>
</dbReference>
<dbReference type="PRINTS" id="PR01035">
    <property type="entry name" value="TCRTETA"/>
</dbReference>
<evidence type="ECO:0000256" key="2">
    <source>
        <dbReference type="ARBA" id="ARBA00007520"/>
    </source>
</evidence>
<feature type="transmembrane region" description="Helical" evidence="7">
    <location>
        <begin position="255"/>
        <end position="274"/>
    </location>
</feature>
<feature type="transmembrane region" description="Helical" evidence="7">
    <location>
        <begin position="39"/>
        <end position="64"/>
    </location>
</feature>
<comment type="similarity">
    <text evidence="2">Belongs to the major facilitator superfamily. TCR/Tet family.</text>
</comment>
<feature type="transmembrane region" description="Helical" evidence="7">
    <location>
        <begin position="310"/>
        <end position="328"/>
    </location>
</feature>
<proteinExistence type="inferred from homology"/>
<evidence type="ECO:0000256" key="1">
    <source>
        <dbReference type="ARBA" id="ARBA00004651"/>
    </source>
</evidence>
<evidence type="ECO:0000313" key="9">
    <source>
        <dbReference type="EMBL" id="PSJ98507.1"/>
    </source>
</evidence>
<name>A0A2P7VH41_9BACL</name>
<evidence type="ECO:0000256" key="5">
    <source>
        <dbReference type="ARBA" id="ARBA00022989"/>
    </source>
</evidence>
<feature type="transmembrane region" description="Helical" evidence="7">
    <location>
        <begin position="76"/>
        <end position="94"/>
    </location>
</feature>
<sequence length="410" mass="44416">MALLLKKQGALLILMFNIFLVFTGIGLVIPIMPKYMESLGITGGTIGLLVAAFSLTQLLFSPVAGRWADLFGRKRIIVIGLVVFAISEAMFGIANSPVLLFASRLLGGISAALIMPAVMAYSADITTKEERAAGMGYITAAITTGFIIGPGIGGYIAEFGIRVPFYSAAIAGMIAACITFLILKESQPTEEESLSDSYSSEKQRSSLLSQLMYSYREPYFFSLIIVFVMSFGLANFETVFSLFVDHKFGFEPKDIAFIITFGSIAGAVVQLTAFSWIMNRFGEKRVISVCLLFAGLFIVLTLFVHGFWMIFAVTFIVFLAIDILRPAISTQMSMLAKDQQGYVAGLNSAFTSLGNIAGPIVAGFLFDVDINYPYALACMILLICFVLSLGVKKRNLKDANAASRQPSIPG</sequence>
<keyword evidence="4 7" id="KW-0812">Transmembrane</keyword>
<reference evidence="9 10" key="1">
    <citation type="submission" date="2018-03" db="EMBL/GenBank/DDBJ databases">
        <title>Brevisbacillus phylogenomics.</title>
        <authorList>
            <person name="Dunlap C."/>
        </authorList>
    </citation>
    <scope>NUCLEOTIDE SEQUENCE [LARGE SCALE GENOMIC DNA]</scope>
    <source>
        <strain evidence="9 10">NRRL NRS-1210</strain>
    </source>
</reference>
<keyword evidence="3" id="KW-0813">Transport</keyword>
<dbReference type="InterPro" id="IPR036259">
    <property type="entry name" value="MFS_trans_sf"/>
</dbReference>
<dbReference type="AlphaFoldDB" id="A0A2P7VH41"/>
<dbReference type="InterPro" id="IPR001958">
    <property type="entry name" value="Tet-R_TetA/multi-R_MdtG-like"/>
</dbReference>
<dbReference type="InterPro" id="IPR020846">
    <property type="entry name" value="MFS_dom"/>
</dbReference>
<gene>
    <name evidence="9" type="ORF">C7R93_06075</name>
</gene>
<dbReference type="EMBL" id="PXZM01000007">
    <property type="protein sequence ID" value="PSJ98507.1"/>
    <property type="molecule type" value="Genomic_DNA"/>
</dbReference>
<comment type="caution">
    <text evidence="9">The sequence shown here is derived from an EMBL/GenBank/DDBJ whole genome shotgun (WGS) entry which is preliminary data.</text>
</comment>